<gene>
    <name evidence="1" type="ORF">ABFV83_09615</name>
</gene>
<protein>
    <submittedName>
        <fullName evidence="1">Uncharacterized protein</fullName>
    </submittedName>
</protein>
<accession>A0AAU7PUY9</accession>
<dbReference type="RefSeq" id="WP_349948652.1">
    <property type="nucleotide sequence ID" value="NZ_CP157940.1"/>
</dbReference>
<evidence type="ECO:0000313" key="1">
    <source>
        <dbReference type="EMBL" id="XBS56020.1"/>
    </source>
</evidence>
<reference evidence="1" key="1">
    <citation type="submission" date="2024-06" db="EMBL/GenBank/DDBJ databases">
        <title>Lacrimispora cavernae sp. nov., a novel anaerobe isolated from bat guano pile inside a cave.</title>
        <authorList>
            <person name="Miller S.L."/>
            <person name="Lu N."/>
            <person name="King J."/>
            <person name="Sankaranarayanan K."/>
            <person name="Lawson P.A."/>
        </authorList>
    </citation>
    <scope>NUCLEOTIDE SEQUENCE</scope>
    <source>
        <strain evidence="1">BS-2</strain>
    </source>
</reference>
<proteinExistence type="predicted"/>
<sequence>MANPEYSGHLCHRIYDLSALREAGVRLPDTPLETGLKVHLKSLGYL</sequence>
<dbReference type="AlphaFoldDB" id="A0AAU7PUY9"/>
<organism evidence="1">
    <name type="scientific">Lacrimispora sp. BS-2</name>
    <dbReference type="NCBI Taxonomy" id="3151850"/>
    <lineage>
        <taxon>Bacteria</taxon>
        <taxon>Bacillati</taxon>
        <taxon>Bacillota</taxon>
        <taxon>Clostridia</taxon>
        <taxon>Lachnospirales</taxon>
        <taxon>Lachnospiraceae</taxon>
        <taxon>Lacrimispora</taxon>
    </lineage>
</organism>
<name>A0AAU7PUY9_9FIRM</name>
<dbReference type="EMBL" id="CP157940">
    <property type="protein sequence ID" value="XBS56020.1"/>
    <property type="molecule type" value="Genomic_DNA"/>
</dbReference>